<protein>
    <submittedName>
        <fullName evidence="2">GNAT family N-acetyltransferase</fullName>
    </submittedName>
</protein>
<dbReference type="Pfam" id="PF13302">
    <property type="entry name" value="Acetyltransf_3"/>
    <property type="match status" value="1"/>
</dbReference>
<dbReference type="EMBL" id="JAGGJA010000006">
    <property type="protein sequence ID" value="MCW9707381.1"/>
    <property type="molecule type" value="Genomic_DNA"/>
</dbReference>
<dbReference type="RefSeq" id="WP_265766156.1">
    <property type="nucleotide sequence ID" value="NZ_JAGGJA010000006.1"/>
</dbReference>
<name>A0ABT3PN66_9BACT</name>
<reference evidence="2 3" key="1">
    <citation type="submission" date="2021-03" db="EMBL/GenBank/DDBJ databases">
        <title>Aliifodinibius sp. nov., a new bacterium isolated from saline soil.</title>
        <authorList>
            <person name="Galisteo C."/>
            <person name="De La Haba R."/>
            <person name="Sanchez-Porro C."/>
            <person name="Ventosa A."/>
        </authorList>
    </citation>
    <scope>NUCLEOTIDE SEQUENCE [LARGE SCALE GENOMIC DNA]</scope>
    <source>
        <strain evidence="2 3">1BSP15-2V2</strain>
    </source>
</reference>
<dbReference type="InterPro" id="IPR016181">
    <property type="entry name" value="Acyl_CoA_acyltransferase"/>
</dbReference>
<gene>
    <name evidence="2" type="ORF">J6I44_10970</name>
</gene>
<evidence type="ECO:0000313" key="3">
    <source>
        <dbReference type="Proteomes" id="UP001207918"/>
    </source>
</evidence>
<dbReference type="InterPro" id="IPR000182">
    <property type="entry name" value="GNAT_dom"/>
</dbReference>
<proteinExistence type="predicted"/>
<dbReference type="Proteomes" id="UP001207918">
    <property type="component" value="Unassembled WGS sequence"/>
</dbReference>
<dbReference type="Gene3D" id="3.40.630.30">
    <property type="match status" value="1"/>
</dbReference>
<evidence type="ECO:0000259" key="1">
    <source>
        <dbReference type="Pfam" id="PF13302"/>
    </source>
</evidence>
<accession>A0ABT3PN66</accession>
<evidence type="ECO:0000313" key="2">
    <source>
        <dbReference type="EMBL" id="MCW9707381.1"/>
    </source>
</evidence>
<organism evidence="2 3">
    <name type="scientific">Fodinibius salsisoli</name>
    <dbReference type="NCBI Taxonomy" id="2820877"/>
    <lineage>
        <taxon>Bacteria</taxon>
        <taxon>Pseudomonadati</taxon>
        <taxon>Balneolota</taxon>
        <taxon>Balneolia</taxon>
        <taxon>Balneolales</taxon>
        <taxon>Balneolaceae</taxon>
        <taxon>Fodinibius</taxon>
    </lineage>
</organism>
<feature type="domain" description="N-acetyltransferase" evidence="1">
    <location>
        <begin position="18"/>
        <end position="156"/>
    </location>
</feature>
<dbReference type="SUPFAM" id="SSF55729">
    <property type="entry name" value="Acyl-CoA N-acyltransferases (Nat)"/>
    <property type="match status" value="1"/>
</dbReference>
<keyword evidence="3" id="KW-1185">Reference proteome</keyword>
<comment type="caution">
    <text evidence="2">The sequence shown here is derived from an EMBL/GenBank/DDBJ whole genome shotgun (WGS) entry which is preliminary data.</text>
</comment>
<sequence>MDQQYDCYLSKFGLMVILKEFNLQNVSVHYKWNNDPKLSYYDSDYPFQPETFETFLKRIKSVISKENRRADLLEIHLENNDKLIGIVDLYSIDNYNNRCCVNCTIGAREYIGRGYEFEAIKETLNYCFNELGMHKVTTTAFDFNKDRIKQVKKVGFMKEGQLRKHVLKQDTFCDKLIFSLLKSEYGAAVENASIAAAH</sequence>
<dbReference type="PANTHER" id="PTHR43415:SF3">
    <property type="entry name" value="GNAT-FAMILY ACETYLTRANSFERASE"/>
    <property type="match status" value="1"/>
</dbReference>
<dbReference type="PANTHER" id="PTHR43415">
    <property type="entry name" value="SPERMIDINE N(1)-ACETYLTRANSFERASE"/>
    <property type="match status" value="1"/>
</dbReference>